<dbReference type="EnsemblBacteria" id="ACZ19662">
    <property type="protein sequence ID" value="ACZ19662"/>
    <property type="gene ID" value="Taci_1432"/>
</dbReference>
<dbReference type="AlphaFoldDB" id="D1B6M1"/>
<reference evidence="9 10" key="1">
    <citation type="journal article" date="2009" name="Stand. Genomic Sci.">
        <title>Complete genome sequence of Thermanaerovibrio acidaminovorans type strain (Su883).</title>
        <authorList>
            <person name="Chovatia M."/>
            <person name="Sikorski J."/>
            <person name="Schroder M."/>
            <person name="Lapidus A."/>
            <person name="Nolan M."/>
            <person name="Tice H."/>
            <person name="Glavina Del Rio T."/>
            <person name="Copeland A."/>
            <person name="Cheng J.F."/>
            <person name="Lucas S."/>
            <person name="Chen F."/>
            <person name="Bruce D."/>
            <person name="Goodwin L."/>
            <person name="Pitluck S."/>
            <person name="Ivanova N."/>
            <person name="Mavromatis K."/>
            <person name="Ovchinnikova G."/>
            <person name="Pati A."/>
            <person name="Chen A."/>
            <person name="Palaniappan K."/>
            <person name="Land M."/>
            <person name="Hauser L."/>
            <person name="Chang Y.J."/>
            <person name="Jeffries C.D."/>
            <person name="Chain P."/>
            <person name="Saunders E."/>
            <person name="Detter J.C."/>
            <person name="Brettin T."/>
            <person name="Rohde M."/>
            <person name="Goker M."/>
            <person name="Spring S."/>
            <person name="Bristow J."/>
            <person name="Markowitz V."/>
            <person name="Hugenholtz P."/>
            <person name="Kyrpides N.C."/>
            <person name="Klenk H.P."/>
            <person name="Eisen J.A."/>
        </authorList>
    </citation>
    <scope>NUCLEOTIDE SEQUENCE [LARGE SCALE GENOMIC DNA]</scope>
    <source>
        <strain evidence="10">ATCC 49978 / DSM 6589 / Su883</strain>
    </source>
</reference>
<evidence type="ECO:0000256" key="6">
    <source>
        <dbReference type="ARBA" id="ARBA00023136"/>
    </source>
</evidence>
<dbReference type="GO" id="GO:0022857">
    <property type="term" value="F:transmembrane transporter activity"/>
    <property type="evidence" value="ECO:0007669"/>
    <property type="project" value="InterPro"/>
</dbReference>
<evidence type="ECO:0000313" key="10">
    <source>
        <dbReference type="Proteomes" id="UP000002030"/>
    </source>
</evidence>
<feature type="transmembrane region" description="Helical" evidence="8">
    <location>
        <begin position="399"/>
        <end position="419"/>
    </location>
</feature>
<proteinExistence type="inferred from homology"/>
<dbReference type="OrthoDB" id="9810181at2"/>
<dbReference type="CDD" id="cd10322">
    <property type="entry name" value="SLC5sbd"/>
    <property type="match status" value="1"/>
</dbReference>
<evidence type="ECO:0000256" key="7">
    <source>
        <dbReference type="RuleBase" id="RU362091"/>
    </source>
</evidence>
<dbReference type="PROSITE" id="PS50283">
    <property type="entry name" value="NA_SOLUT_SYMP_3"/>
    <property type="match status" value="1"/>
</dbReference>
<dbReference type="Gene3D" id="1.20.1730.10">
    <property type="entry name" value="Sodium/glucose cotransporter"/>
    <property type="match status" value="1"/>
</dbReference>
<feature type="transmembrane region" description="Helical" evidence="8">
    <location>
        <begin position="6"/>
        <end position="23"/>
    </location>
</feature>
<gene>
    <name evidence="9" type="ordered locus">Taci_1432</name>
</gene>
<feature type="transmembrane region" description="Helical" evidence="8">
    <location>
        <begin position="456"/>
        <end position="474"/>
    </location>
</feature>
<feature type="transmembrane region" description="Helical" evidence="8">
    <location>
        <begin position="235"/>
        <end position="252"/>
    </location>
</feature>
<dbReference type="EMBL" id="CP001818">
    <property type="protein sequence ID" value="ACZ19662.1"/>
    <property type="molecule type" value="Genomic_DNA"/>
</dbReference>
<dbReference type="GO" id="GO:0005886">
    <property type="term" value="C:plasma membrane"/>
    <property type="evidence" value="ECO:0007669"/>
    <property type="project" value="TreeGrafter"/>
</dbReference>
<feature type="transmembrane region" description="Helical" evidence="8">
    <location>
        <begin position="426"/>
        <end position="444"/>
    </location>
</feature>
<evidence type="ECO:0000256" key="3">
    <source>
        <dbReference type="ARBA" id="ARBA00022448"/>
    </source>
</evidence>
<feature type="transmembrane region" description="Helical" evidence="8">
    <location>
        <begin position="373"/>
        <end position="393"/>
    </location>
</feature>
<name>D1B6M1_THEAS</name>
<feature type="transmembrane region" description="Helical" evidence="8">
    <location>
        <begin position="74"/>
        <end position="91"/>
    </location>
</feature>
<evidence type="ECO:0000256" key="5">
    <source>
        <dbReference type="ARBA" id="ARBA00022989"/>
    </source>
</evidence>
<dbReference type="InterPro" id="IPR001734">
    <property type="entry name" value="Na/solute_symporter"/>
</dbReference>
<feature type="transmembrane region" description="Helical" evidence="8">
    <location>
        <begin position="273"/>
        <end position="294"/>
    </location>
</feature>
<feature type="transmembrane region" description="Helical" evidence="8">
    <location>
        <begin position="157"/>
        <end position="176"/>
    </location>
</feature>
<keyword evidence="5 8" id="KW-1133">Transmembrane helix</keyword>
<dbReference type="Proteomes" id="UP000002030">
    <property type="component" value="Chromosome"/>
</dbReference>
<evidence type="ECO:0000256" key="2">
    <source>
        <dbReference type="ARBA" id="ARBA00006434"/>
    </source>
</evidence>
<feature type="transmembrane region" description="Helical" evidence="8">
    <location>
        <begin position="188"/>
        <end position="207"/>
    </location>
</feature>
<dbReference type="HOGENOM" id="CLU_018808_15_0_0"/>
<dbReference type="InterPro" id="IPR050277">
    <property type="entry name" value="Sodium:Solute_Symporter"/>
</dbReference>
<evidence type="ECO:0000256" key="8">
    <source>
        <dbReference type="SAM" id="Phobius"/>
    </source>
</evidence>
<keyword evidence="3" id="KW-0813">Transport</keyword>
<keyword evidence="10" id="KW-1185">Reference proteome</keyword>
<sequence>MINVALVIIFGWLLATTVVGIMAGRNRAFSMEEYFVAGRSFGLILFYTTAAAEIYSSFAFLGLAGWAYSKGMSITYALAYGSIAYAIYFLLGPRINRLGKRMNYISQPDYLEDRYGSKGLGVLAAIIGVVFIIPYLQLQIMGSGMIVQLASGGAISWQWAVLISFVAAVIFVYVSGLRGIGWTNFMQAIIMLVGMASVGFLVSRNYFGGVGRMFETLAELRPTHLVLPDTSGNGMFWYASTALLSGLGFWMWPHLFAATYSAKDENVVRRNAVILPLYQLAMVPVIIVGFAVAAKGAVDPSFGLKIAKPDHAMFVALLDSTPPWVVGLLGAGGLAASISTSSGLILTAANLTARNIMQKGLLPRMTDMQVARAGRGLVVLYTVVALVFAFLAPSMLVNLLIVGYSGITQFFPGVVLGVFSERPTKWGVISGLVVGLSALFMFQFGGIKAPFDLQPGFVGLILNFATVWVVSAFTEPVDDARLNRFKSALSDGEVA</sequence>
<feature type="transmembrane region" description="Helical" evidence="8">
    <location>
        <begin position="324"/>
        <end position="352"/>
    </location>
</feature>
<feature type="transmembrane region" description="Helical" evidence="8">
    <location>
        <begin position="44"/>
        <end position="68"/>
    </location>
</feature>
<dbReference type="RefSeq" id="WP_012870173.1">
    <property type="nucleotide sequence ID" value="NC_013522.1"/>
</dbReference>
<evidence type="ECO:0000313" key="9">
    <source>
        <dbReference type="EMBL" id="ACZ19662.1"/>
    </source>
</evidence>
<accession>D1B6M1</accession>
<comment type="subcellular location">
    <subcellularLocation>
        <location evidence="1">Membrane</location>
        <topology evidence="1">Multi-pass membrane protein</topology>
    </subcellularLocation>
</comment>
<evidence type="ECO:0000256" key="4">
    <source>
        <dbReference type="ARBA" id="ARBA00022692"/>
    </source>
</evidence>
<dbReference type="Pfam" id="PF00474">
    <property type="entry name" value="SSF"/>
    <property type="match status" value="1"/>
</dbReference>
<dbReference type="PANTHER" id="PTHR48086">
    <property type="entry name" value="SODIUM/PROLINE SYMPORTER-RELATED"/>
    <property type="match status" value="1"/>
</dbReference>
<organism evidence="9 10">
    <name type="scientific">Thermanaerovibrio acidaminovorans (strain ATCC 49978 / DSM 6589 / Su883)</name>
    <name type="common">Selenomonas acidaminovorans</name>
    <dbReference type="NCBI Taxonomy" id="525903"/>
    <lineage>
        <taxon>Bacteria</taxon>
        <taxon>Thermotogati</taxon>
        <taxon>Synergistota</taxon>
        <taxon>Synergistia</taxon>
        <taxon>Synergistales</taxon>
        <taxon>Synergistaceae</taxon>
        <taxon>Thermanaerovibrio</taxon>
    </lineage>
</organism>
<protein>
    <submittedName>
        <fullName evidence="9">Na+/solute symporter</fullName>
    </submittedName>
</protein>
<feature type="transmembrane region" description="Helical" evidence="8">
    <location>
        <begin position="120"/>
        <end position="137"/>
    </location>
</feature>
<keyword evidence="6 8" id="KW-0472">Membrane</keyword>
<dbReference type="STRING" id="525903.Taci_1432"/>
<dbReference type="KEGG" id="tai:Taci_1432"/>
<comment type="similarity">
    <text evidence="2 7">Belongs to the sodium:solute symporter (SSF) (TC 2.A.21) family.</text>
</comment>
<dbReference type="InterPro" id="IPR038377">
    <property type="entry name" value="Na/Glc_symporter_sf"/>
</dbReference>
<dbReference type="eggNOG" id="COG0591">
    <property type="taxonomic scope" value="Bacteria"/>
</dbReference>
<dbReference type="PANTHER" id="PTHR48086:SF8">
    <property type="entry name" value="MONOCARBOXYLIC ACID PERMEASE"/>
    <property type="match status" value="1"/>
</dbReference>
<keyword evidence="4 8" id="KW-0812">Transmembrane</keyword>
<evidence type="ECO:0000256" key="1">
    <source>
        <dbReference type="ARBA" id="ARBA00004141"/>
    </source>
</evidence>